<dbReference type="InterPro" id="IPR000719">
    <property type="entry name" value="Prot_kinase_dom"/>
</dbReference>
<dbReference type="AlphaFoldDB" id="A0A9N9GXX2"/>
<dbReference type="Gene3D" id="1.10.510.10">
    <property type="entry name" value="Transferase(Phosphotransferase) domain 1"/>
    <property type="match status" value="1"/>
</dbReference>
<dbReference type="PROSITE" id="PS50011">
    <property type="entry name" value="PROTEIN_KINASE_DOM"/>
    <property type="match status" value="1"/>
</dbReference>
<organism evidence="2 3">
    <name type="scientific">Paraglomus occultum</name>
    <dbReference type="NCBI Taxonomy" id="144539"/>
    <lineage>
        <taxon>Eukaryota</taxon>
        <taxon>Fungi</taxon>
        <taxon>Fungi incertae sedis</taxon>
        <taxon>Mucoromycota</taxon>
        <taxon>Glomeromycotina</taxon>
        <taxon>Glomeromycetes</taxon>
        <taxon>Paraglomerales</taxon>
        <taxon>Paraglomeraceae</taxon>
        <taxon>Paraglomus</taxon>
    </lineage>
</organism>
<dbReference type="EMBL" id="CAJVPJ010003086">
    <property type="protein sequence ID" value="CAG8634613.1"/>
    <property type="molecule type" value="Genomic_DNA"/>
</dbReference>
<dbReference type="InterPro" id="IPR008266">
    <property type="entry name" value="Tyr_kinase_AS"/>
</dbReference>
<sequence length="189" mass="21792">MVMTPFGEHLDVVKHGWHGILKAFQDVAEAMKFANNHGILHRDISYGNIVFYEQHGYLIDWGVAVVGSPEVENALTGTILFSSVKVTTKLHENKKFTHTFDDDIESLFYTFLYVACDGVLKWKKGLGGMDFVAAMKFYTVYRNFSKQLEYVKNNELLPYLHRFRDIIVSNWTDKMAIDIDAVIRVFDIK</sequence>
<dbReference type="GO" id="GO:0005524">
    <property type="term" value="F:ATP binding"/>
    <property type="evidence" value="ECO:0007669"/>
    <property type="project" value="InterPro"/>
</dbReference>
<protein>
    <submittedName>
        <fullName evidence="2">9683_t:CDS:1</fullName>
    </submittedName>
</protein>
<dbReference type="InterPro" id="IPR050235">
    <property type="entry name" value="CK1_Ser-Thr_kinase"/>
</dbReference>
<proteinExistence type="predicted"/>
<dbReference type="GO" id="GO:0004672">
    <property type="term" value="F:protein kinase activity"/>
    <property type="evidence" value="ECO:0007669"/>
    <property type="project" value="InterPro"/>
</dbReference>
<keyword evidence="3" id="KW-1185">Reference proteome</keyword>
<evidence type="ECO:0000313" key="3">
    <source>
        <dbReference type="Proteomes" id="UP000789572"/>
    </source>
</evidence>
<dbReference type="SUPFAM" id="SSF56112">
    <property type="entry name" value="Protein kinase-like (PK-like)"/>
    <property type="match status" value="1"/>
</dbReference>
<accession>A0A9N9GXX2</accession>
<dbReference type="InterPro" id="IPR040976">
    <property type="entry name" value="Pkinase_fungal"/>
</dbReference>
<dbReference type="Proteomes" id="UP000789572">
    <property type="component" value="Unassembled WGS sequence"/>
</dbReference>
<evidence type="ECO:0000313" key="2">
    <source>
        <dbReference type="EMBL" id="CAG8634613.1"/>
    </source>
</evidence>
<dbReference type="PROSITE" id="PS00109">
    <property type="entry name" value="PROTEIN_KINASE_TYR"/>
    <property type="match status" value="1"/>
</dbReference>
<name>A0A9N9GXX2_9GLOM</name>
<comment type="caution">
    <text evidence="2">The sequence shown here is derived from an EMBL/GenBank/DDBJ whole genome shotgun (WGS) entry which is preliminary data.</text>
</comment>
<dbReference type="Pfam" id="PF17667">
    <property type="entry name" value="Pkinase_fungal"/>
    <property type="match status" value="1"/>
</dbReference>
<dbReference type="InterPro" id="IPR011009">
    <property type="entry name" value="Kinase-like_dom_sf"/>
</dbReference>
<evidence type="ECO:0000259" key="1">
    <source>
        <dbReference type="PROSITE" id="PS50011"/>
    </source>
</evidence>
<feature type="domain" description="Protein kinase" evidence="1">
    <location>
        <begin position="1"/>
        <end position="189"/>
    </location>
</feature>
<dbReference type="OrthoDB" id="2319030at2759"/>
<reference evidence="2" key="1">
    <citation type="submission" date="2021-06" db="EMBL/GenBank/DDBJ databases">
        <authorList>
            <person name="Kallberg Y."/>
            <person name="Tangrot J."/>
            <person name="Rosling A."/>
        </authorList>
    </citation>
    <scope>NUCLEOTIDE SEQUENCE</scope>
    <source>
        <strain evidence="2">IA702</strain>
    </source>
</reference>
<dbReference type="PANTHER" id="PTHR11909">
    <property type="entry name" value="CASEIN KINASE-RELATED"/>
    <property type="match status" value="1"/>
</dbReference>
<gene>
    <name evidence="2" type="ORF">POCULU_LOCUS9085</name>
</gene>